<dbReference type="InterPro" id="IPR036397">
    <property type="entry name" value="RNaseH_sf"/>
</dbReference>
<evidence type="ECO:0000313" key="2">
    <source>
        <dbReference type="EMBL" id="TDY48219.1"/>
    </source>
</evidence>
<dbReference type="GO" id="GO:0015074">
    <property type="term" value="P:DNA integration"/>
    <property type="evidence" value="ECO:0007669"/>
    <property type="project" value="InterPro"/>
</dbReference>
<accession>A0A4V3HEL5</accession>
<dbReference type="GO" id="GO:0003676">
    <property type="term" value="F:nucleic acid binding"/>
    <property type="evidence" value="ECO:0007669"/>
    <property type="project" value="InterPro"/>
</dbReference>
<dbReference type="Gene3D" id="3.30.420.10">
    <property type="entry name" value="Ribonuclease H-like superfamily/Ribonuclease H"/>
    <property type="match status" value="1"/>
</dbReference>
<organism evidence="2 3">
    <name type="scientific">Paraburkholderia rhizosphaerae</name>
    <dbReference type="NCBI Taxonomy" id="480658"/>
    <lineage>
        <taxon>Bacteria</taxon>
        <taxon>Pseudomonadati</taxon>
        <taxon>Pseudomonadota</taxon>
        <taxon>Betaproteobacteria</taxon>
        <taxon>Burkholderiales</taxon>
        <taxon>Burkholderiaceae</taxon>
        <taxon>Paraburkholderia</taxon>
    </lineage>
</organism>
<comment type="caution">
    <text evidence="2">The sequence shown here is derived from an EMBL/GenBank/DDBJ whole genome shotgun (WGS) entry which is preliminary data.</text>
</comment>
<dbReference type="InterPro" id="IPR012337">
    <property type="entry name" value="RNaseH-like_sf"/>
</dbReference>
<dbReference type="EMBL" id="SORE01000011">
    <property type="protein sequence ID" value="TDY48219.1"/>
    <property type="molecule type" value="Genomic_DNA"/>
</dbReference>
<dbReference type="SUPFAM" id="SSF53098">
    <property type="entry name" value="Ribonuclease H-like"/>
    <property type="match status" value="1"/>
</dbReference>
<keyword evidence="3" id="KW-1185">Reference proteome</keyword>
<proteinExistence type="predicted"/>
<feature type="domain" description="Integrase catalytic" evidence="1">
    <location>
        <begin position="226"/>
        <end position="455"/>
    </location>
</feature>
<dbReference type="Proteomes" id="UP000295509">
    <property type="component" value="Unassembled WGS sequence"/>
</dbReference>
<reference evidence="2 3" key="1">
    <citation type="submission" date="2019-03" db="EMBL/GenBank/DDBJ databases">
        <title>Genomic Encyclopedia of Type Strains, Phase III (KMG-III): the genomes of soil and plant-associated and newly described type strains.</title>
        <authorList>
            <person name="Whitman W."/>
        </authorList>
    </citation>
    <scope>NUCLEOTIDE SEQUENCE [LARGE SCALE GENOMIC DNA]</scope>
    <source>
        <strain evidence="2 3">LMG 29544</strain>
    </source>
</reference>
<name>A0A4V3HEL5_9BURK</name>
<sequence length="668" mass="75137">MNRRRPEFQSIDVGTWPTVASAELDDAARRDFEARRHAVVRFAAGESVATIEQATGVNRRQLYRCIERAMLPHPDGRPFGFRALVPYMRIAEYVRIRDIRVHGERGCRGAAGALSQLFERHPELAGWLVLQVKQRKILLRQIDTNGRLRTCLRGLQSLHDDFLRQCRAVGLTAADYPFNTAGHAIRSLSRHLTAEMLRSFGTAAHLAGASHLKGLPRQDDEAATPAATRPYQVVEFDGHRLDIRLKVVVRDPLGFEHEFEMERVWLLVIIDVCTRAVLGYHIVLAREYSRYDVIKTIEKALEPHRPRTFTIAGLAYGTHDGFPSQRLPELAYVTWEWMRLDNAKANLASETLTALCEFVGCLADAGPKYSPDERPYIERFFGTIASRLSSRLPGYTGSHPRDLRRALADPKGDLRLYVSIDELEELVEYAIASYNGTPHSGLNNATPLEAIEYFVRGRQTMVTWLAEHHRHSLCLMQSARRCRVRAYLGQGVRPHINLHGVRYTNSVLATSAHLIGHYLLIYLNADDLRCVRAFLADGTELGVLDAQGAWRVVPHNLKLRQEIRKQKDRRRSRQLPDVNPIESYVRDKLAQAKKTRKAATELAHTVRLLASAPTARTPVGPRNARAAETVLSPETAPAVVAPAPTVVESAPRTPVRPRKLSIGTGQVF</sequence>
<gene>
    <name evidence="2" type="ORF">BX592_111154</name>
</gene>
<dbReference type="RefSeq" id="WP_134192852.1">
    <property type="nucleotide sequence ID" value="NZ_JBHLUW010000061.1"/>
</dbReference>
<evidence type="ECO:0000313" key="3">
    <source>
        <dbReference type="Proteomes" id="UP000295509"/>
    </source>
</evidence>
<dbReference type="InterPro" id="IPR001584">
    <property type="entry name" value="Integrase_cat-core"/>
</dbReference>
<protein>
    <submittedName>
        <fullName evidence="2">Integrase-like protein</fullName>
    </submittedName>
</protein>
<dbReference type="PROSITE" id="PS50994">
    <property type="entry name" value="INTEGRASE"/>
    <property type="match status" value="1"/>
</dbReference>
<dbReference type="OrthoDB" id="8736397at2"/>
<dbReference type="AlphaFoldDB" id="A0A4V3HEL5"/>
<evidence type="ECO:0000259" key="1">
    <source>
        <dbReference type="PROSITE" id="PS50994"/>
    </source>
</evidence>